<dbReference type="InterPro" id="IPR045111">
    <property type="entry name" value="Vps41/Vps8"/>
</dbReference>
<dbReference type="PROSITE" id="PS50089">
    <property type="entry name" value="ZF_RING_2"/>
    <property type="match status" value="1"/>
</dbReference>
<dbReference type="Proteomes" id="UP000475862">
    <property type="component" value="Unassembled WGS sequence"/>
</dbReference>
<dbReference type="InterPro" id="IPR058919">
    <property type="entry name" value="Pep3/Vps18_RING_C"/>
</dbReference>
<evidence type="ECO:0000313" key="6">
    <source>
        <dbReference type="Proteomes" id="UP000475862"/>
    </source>
</evidence>
<dbReference type="GO" id="GO:0005770">
    <property type="term" value="C:late endosome"/>
    <property type="evidence" value="ECO:0007669"/>
    <property type="project" value="TreeGrafter"/>
</dbReference>
<keyword evidence="1 3" id="KW-0479">Metal-binding</keyword>
<dbReference type="InterPro" id="IPR001841">
    <property type="entry name" value="Znf_RING"/>
</dbReference>
<keyword evidence="1 3" id="KW-0863">Zinc-finger</keyword>
<evidence type="ECO:0000256" key="1">
    <source>
        <dbReference type="ARBA" id="ARBA00022771"/>
    </source>
</evidence>
<keyword evidence="2" id="KW-0862">Zinc</keyword>
<dbReference type="OrthoDB" id="289913at2759"/>
<dbReference type="Pfam" id="PF26148">
    <property type="entry name" value="VPS18_RING_C"/>
    <property type="match status" value="1"/>
</dbReference>
<dbReference type="GO" id="GO:0030897">
    <property type="term" value="C:HOPS complex"/>
    <property type="evidence" value="ECO:0007669"/>
    <property type="project" value="TreeGrafter"/>
</dbReference>
<dbReference type="EMBL" id="VYZN01000001">
    <property type="protein sequence ID" value="KAE9545281.1"/>
    <property type="molecule type" value="Genomic_DNA"/>
</dbReference>
<dbReference type="AlphaFoldDB" id="A0A6G0U829"/>
<dbReference type="GO" id="GO:0006623">
    <property type="term" value="P:protein targeting to vacuole"/>
    <property type="evidence" value="ECO:0007669"/>
    <property type="project" value="InterPro"/>
</dbReference>
<gene>
    <name evidence="5" type="ORF">AGLY_000824</name>
</gene>
<evidence type="ECO:0000256" key="2">
    <source>
        <dbReference type="ARBA" id="ARBA00022833"/>
    </source>
</evidence>
<dbReference type="GO" id="GO:0008270">
    <property type="term" value="F:zinc ion binding"/>
    <property type="evidence" value="ECO:0007669"/>
    <property type="project" value="UniProtKB-KW"/>
</dbReference>
<evidence type="ECO:0000313" key="5">
    <source>
        <dbReference type="EMBL" id="KAE9545281.1"/>
    </source>
</evidence>
<sequence>MECINLAHDLIRTPVSIHSFDGPCSNHSIYSYTVCREICSEREEFSKMFNSKPEYFEQLSYENSKVLLEIDTVQCGVMFGTFYPHLVTKAMAVRKEKAVEECTEVLVALAQRGSAVLDPKITWLPILQCLLNLQSHDHLQKVLDNSDLNLATEMHLLLNSSTIAQGTVEHFRNLIMGLIDKCQYEQDVLKFFETLLHGDLHSKLADAINVAKKSVSNPTICSSCNQNIIMEPMFVFRCGHGFHSNCLGLNTTCTYCSYTQDRAMNDGFGYQI</sequence>
<feature type="domain" description="RING-type" evidence="4">
    <location>
        <begin position="221"/>
        <end position="257"/>
    </location>
</feature>
<dbReference type="PANTHER" id="PTHR12616">
    <property type="entry name" value="VACUOLAR PROTEIN SORTING VPS41"/>
    <property type="match status" value="1"/>
</dbReference>
<accession>A0A6G0U829</accession>
<dbReference type="PANTHER" id="PTHR12616:SF8">
    <property type="entry name" value="VACUOLAR PROTEIN SORTING-ASSOCIATED PROTEIN 8 HOMOLOG"/>
    <property type="match status" value="1"/>
</dbReference>
<dbReference type="SUPFAM" id="SSF57850">
    <property type="entry name" value="RING/U-box"/>
    <property type="match status" value="1"/>
</dbReference>
<dbReference type="GO" id="GO:0034058">
    <property type="term" value="P:endosomal vesicle fusion"/>
    <property type="evidence" value="ECO:0007669"/>
    <property type="project" value="TreeGrafter"/>
</dbReference>
<comment type="caution">
    <text evidence="5">The sequence shown here is derived from an EMBL/GenBank/DDBJ whole genome shotgun (WGS) entry which is preliminary data.</text>
</comment>
<reference evidence="5 6" key="1">
    <citation type="submission" date="2019-08" db="EMBL/GenBank/DDBJ databases">
        <title>The genome of the soybean aphid Biotype 1, its phylome, world population structure and adaptation to the North American continent.</title>
        <authorList>
            <person name="Giordano R."/>
            <person name="Donthu R.K."/>
            <person name="Hernandez A.G."/>
            <person name="Wright C.L."/>
            <person name="Zimin A.V."/>
        </authorList>
    </citation>
    <scope>NUCLEOTIDE SEQUENCE [LARGE SCALE GENOMIC DNA]</scope>
    <source>
        <tissue evidence="5">Whole aphids</tissue>
    </source>
</reference>
<protein>
    <recommendedName>
        <fullName evidence="4">RING-type domain-containing protein</fullName>
    </recommendedName>
</protein>
<proteinExistence type="predicted"/>
<keyword evidence="6" id="KW-1185">Reference proteome</keyword>
<evidence type="ECO:0000256" key="3">
    <source>
        <dbReference type="PROSITE-ProRule" id="PRU00175"/>
    </source>
</evidence>
<organism evidence="5 6">
    <name type="scientific">Aphis glycines</name>
    <name type="common">Soybean aphid</name>
    <dbReference type="NCBI Taxonomy" id="307491"/>
    <lineage>
        <taxon>Eukaryota</taxon>
        <taxon>Metazoa</taxon>
        <taxon>Ecdysozoa</taxon>
        <taxon>Arthropoda</taxon>
        <taxon>Hexapoda</taxon>
        <taxon>Insecta</taxon>
        <taxon>Pterygota</taxon>
        <taxon>Neoptera</taxon>
        <taxon>Paraneoptera</taxon>
        <taxon>Hemiptera</taxon>
        <taxon>Sternorrhyncha</taxon>
        <taxon>Aphidomorpha</taxon>
        <taxon>Aphidoidea</taxon>
        <taxon>Aphididae</taxon>
        <taxon>Aphidini</taxon>
        <taxon>Aphis</taxon>
        <taxon>Aphis</taxon>
    </lineage>
</organism>
<name>A0A6G0U829_APHGL</name>
<evidence type="ECO:0000259" key="4">
    <source>
        <dbReference type="PROSITE" id="PS50089"/>
    </source>
</evidence>